<organism evidence="1 2">
    <name type="scientific">Canna indica</name>
    <name type="common">Indian-shot</name>
    <dbReference type="NCBI Taxonomy" id="4628"/>
    <lineage>
        <taxon>Eukaryota</taxon>
        <taxon>Viridiplantae</taxon>
        <taxon>Streptophyta</taxon>
        <taxon>Embryophyta</taxon>
        <taxon>Tracheophyta</taxon>
        <taxon>Spermatophyta</taxon>
        <taxon>Magnoliopsida</taxon>
        <taxon>Liliopsida</taxon>
        <taxon>Zingiberales</taxon>
        <taxon>Cannaceae</taxon>
        <taxon>Canna</taxon>
    </lineage>
</organism>
<protein>
    <submittedName>
        <fullName evidence="1">Uncharacterized protein</fullName>
    </submittedName>
</protein>
<evidence type="ECO:0000313" key="1">
    <source>
        <dbReference type="EMBL" id="WOL04232.1"/>
    </source>
</evidence>
<sequence>MRTARATAAKSLSLRAASIAGAGGVWGEGRGDLGEGQRRVERRWKLGWEWVGERGKRVYIGAEVGTNLAYVMADIQPWS</sequence>
<reference evidence="1 2" key="1">
    <citation type="submission" date="2023-10" db="EMBL/GenBank/DDBJ databases">
        <title>Chromosome-scale genome assembly provides insights into flower coloration mechanisms of Canna indica.</title>
        <authorList>
            <person name="Li C."/>
        </authorList>
    </citation>
    <scope>NUCLEOTIDE SEQUENCE [LARGE SCALE GENOMIC DNA]</scope>
    <source>
        <tissue evidence="1">Flower</tissue>
    </source>
</reference>
<keyword evidence="2" id="KW-1185">Reference proteome</keyword>
<dbReference type="AlphaFoldDB" id="A0AAQ3KD45"/>
<accession>A0AAQ3KD45</accession>
<gene>
    <name evidence="1" type="ORF">Cni_G12953</name>
</gene>
<proteinExistence type="predicted"/>
<dbReference type="Proteomes" id="UP001327560">
    <property type="component" value="Chromosome 4"/>
</dbReference>
<evidence type="ECO:0000313" key="2">
    <source>
        <dbReference type="Proteomes" id="UP001327560"/>
    </source>
</evidence>
<name>A0AAQ3KD45_9LILI</name>
<dbReference type="EMBL" id="CP136893">
    <property type="protein sequence ID" value="WOL04232.1"/>
    <property type="molecule type" value="Genomic_DNA"/>
</dbReference>